<sequence>MQAQRSVPSELRCKDKFLIQSTVVPFGTTDENITPGMVRVCVANDFRLMVIIYYHTLWQFAKDSGKHIEESKLKVVLVSPPHSPILLPVSGVMKQEPFYGIPVQKNKPLGRVENLPPPPVLSKNVEDVKSAPFMEELRPGNDMELGLSKDTKPRPVKDMEDTKLKLGKDIEAAKSKLKMLESKLAEADFTIARLTEEKRSSIQEKEMLEQELGLLRSQGSVRRVKVGFPFLFVCMVALISLTVGYLLHR</sequence>
<evidence type="ECO:0000313" key="4">
    <source>
        <dbReference type="Proteomes" id="UP000585474"/>
    </source>
</evidence>
<proteinExistence type="predicted"/>
<reference evidence="3 4" key="1">
    <citation type="submission" date="2019-07" db="EMBL/GenBank/DDBJ databases">
        <title>De Novo Assembly of kiwifruit Actinidia rufa.</title>
        <authorList>
            <person name="Sugita-Konishi S."/>
            <person name="Sato K."/>
            <person name="Mori E."/>
            <person name="Abe Y."/>
            <person name="Kisaki G."/>
            <person name="Hamano K."/>
            <person name="Suezawa K."/>
            <person name="Otani M."/>
            <person name="Fukuda T."/>
            <person name="Manabe T."/>
            <person name="Gomi K."/>
            <person name="Tabuchi M."/>
            <person name="Akimitsu K."/>
            <person name="Kataoka I."/>
        </authorList>
    </citation>
    <scope>NUCLEOTIDE SEQUENCE [LARGE SCALE GENOMIC DNA]</scope>
    <source>
        <strain evidence="4">cv. Fuchu</strain>
    </source>
</reference>
<evidence type="ECO:0000256" key="1">
    <source>
        <dbReference type="SAM" id="Coils"/>
    </source>
</evidence>
<organism evidence="3 4">
    <name type="scientific">Actinidia rufa</name>
    <dbReference type="NCBI Taxonomy" id="165716"/>
    <lineage>
        <taxon>Eukaryota</taxon>
        <taxon>Viridiplantae</taxon>
        <taxon>Streptophyta</taxon>
        <taxon>Embryophyta</taxon>
        <taxon>Tracheophyta</taxon>
        <taxon>Spermatophyta</taxon>
        <taxon>Magnoliopsida</taxon>
        <taxon>eudicotyledons</taxon>
        <taxon>Gunneridae</taxon>
        <taxon>Pentapetalae</taxon>
        <taxon>asterids</taxon>
        <taxon>Ericales</taxon>
        <taxon>Actinidiaceae</taxon>
        <taxon>Actinidia</taxon>
    </lineage>
</organism>
<dbReference type="InterPro" id="IPR016763">
    <property type="entry name" value="VAP"/>
</dbReference>
<name>A0A7J0HFL4_9ERIC</name>
<dbReference type="InterPro" id="IPR013783">
    <property type="entry name" value="Ig-like_fold"/>
</dbReference>
<dbReference type="PANTHER" id="PTHR10809">
    <property type="entry name" value="VESICLE-ASSOCIATED MEMBRANE PROTEIN-ASSOCIATED PROTEIN"/>
    <property type="match status" value="1"/>
</dbReference>
<comment type="caution">
    <text evidence="3">The sequence shown here is derived from an EMBL/GenBank/DDBJ whole genome shotgun (WGS) entry which is preliminary data.</text>
</comment>
<dbReference type="GO" id="GO:0061817">
    <property type="term" value="P:endoplasmic reticulum-plasma membrane tethering"/>
    <property type="evidence" value="ECO:0007669"/>
    <property type="project" value="TreeGrafter"/>
</dbReference>
<dbReference type="OrthoDB" id="264603at2759"/>
<dbReference type="PANTHER" id="PTHR10809:SF148">
    <property type="entry name" value="OS01G0936800 PROTEIN"/>
    <property type="match status" value="1"/>
</dbReference>
<dbReference type="Proteomes" id="UP000585474">
    <property type="component" value="Unassembled WGS sequence"/>
</dbReference>
<feature type="coiled-coil region" evidence="1">
    <location>
        <begin position="163"/>
        <end position="211"/>
    </location>
</feature>
<keyword evidence="2" id="KW-0812">Transmembrane</keyword>
<evidence type="ECO:0000313" key="3">
    <source>
        <dbReference type="EMBL" id="GFZ21852.1"/>
    </source>
</evidence>
<feature type="transmembrane region" description="Helical" evidence="2">
    <location>
        <begin position="226"/>
        <end position="247"/>
    </location>
</feature>
<dbReference type="GO" id="GO:0090158">
    <property type="term" value="P:endoplasmic reticulum membrane organization"/>
    <property type="evidence" value="ECO:0007669"/>
    <property type="project" value="TreeGrafter"/>
</dbReference>
<gene>
    <name evidence="3" type="ORF">Acr_29g0010140</name>
</gene>
<keyword evidence="2" id="KW-0472">Membrane</keyword>
<accession>A0A7J0HFL4</accession>
<keyword evidence="1" id="KW-0175">Coiled coil</keyword>
<dbReference type="GO" id="GO:0005886">
    <property type="term" value="C:plasma membrane"/>
    <property type="evidence" value="ECO:0007669"/>
    <property type="project" value="TreeGrafter"/>
</dbReference>
<evidence type="ECO:0008006" key="5">
    <source>
        <dbReference type="Google" id="ProtNLM"/>
    </source>
</evidence>
<dbReference type="GO" id="GO:0005789">
    <property type="term" value="C:endoplasmic reticulum membrane"/>
    <property type="evidence" value="ECO:0007669"/>
    <property type="project" value="InterPro"/>
</dbReference>
<keyword evidence="2" id="KW-1133">Transmembrane helix</keyword>
<evidence type="ECO:0000256" key="2">
    <source>
        <dbReference type="SAM" id="Phobius"/>
    </source>
</evidence>
<keyword evidence="4" id="KW-1185">Reference proteome</keyword>
<dbReference type="Gene3D" id="2.60.40.10">
    <property type="entry name" value="Immunoglobulins"/>
    <property type="match status" value="1"/>
</dbReference>
<dbReference type="AlphaFoldDB" id="A0A7J0HFL4"/>
<dbReference type="EMBL" id="BJWL01000029">
    <property type="protein sequence ID" value="GFZ21852.1"/>
    <property type="molecule type" value="Genomic_DNA"/>
</dbReference>
<protein>
    <recommendedName>
        <fullName evidence="5">Plant VAMP (Vesicle-associated membrane protein) family protein</fullName>
    </recommendedName>
</protein>